<organism evidence="3 4">
    <name type="scientific">Megaselia scalaris</name>
    <name type="common">Humpbacked fly</name>
    <name type="synonym">Phora scalaris</name>
    <dbReference type="NCBI Taxonomy" id="36166"/>
    <lineage>
        <taxon>Eukaryota</taxon>
        <taxon>Metazoa</taxon>
        <taxon>Ecdysozoa</taxon>
        <taxon>Arthropoda</taxon>
        <taxon>Hexapoda</taxon>
        <taxon>Insecta</taxon>
        <taxon>Pterygota</taxon>
        <taxon>Neoptera</taxon>
        <taxon>Endopterygota</taxon>
        <taxon>Diptera</taxon>
        <taxon>Brachycera</taxon>
        <taxon>Muscomorpha</taxon>
        <taxon>Platypezoidea</taxon>
        <taxon>Phoridae</taxon>
        <taxon>Megaseliini</taxon>
        <taxon>Megaselia</taxon>
    </lineage>
</organism>
<feature type="domain" description="EGF-like" evidence="2">
    <location>
        <begin position="242"/>
        <end position="280"/>
    </location>
</feature>
<dbReference type="STRING" id="36166.T1GHP9"/>
<dbReference type="PROSITE" id="PS50026">
    <property type="entry name" value="EGF_3"/>
    <property type="match status" value="2"/>
</dbReference>
<comment type="caution">
    <text evidence="1">Lacks conserved residue(s) required for the propagation of feature annotation.</text>
</comment>
<dbReference type="HOGENOM" id="CLU_041204_0_0_1"/>
<evidence type="ECO:0000259" key="2">
    <source>
        <dbReference type="PROSITE" id="PS50026"/>
    </source>
</evidence>
<dbReference type="PANTHER" id="PTHR22963:SF39">
    <property type="entry name" value="DUMPY"/>
    <property type="match status" value="1"/>
</dbReference>
<keyword evidence="4" id="KW-1185">Reference proteome</keyword>
<dbReference type="EnsemblMetazoa" id="MESCA002957-RA">
    <property type="protein sequence ID" value="MESCA002957-PA"/>
    <property type="gene ID" value="MESCA002957"/>
</dbReference>
<feature type="domain" description="EGF-like" evidence="2">
    <location>
        <begin position="347"/>
        <end position="386"/>
    </location>
</feature>
<dbReference type="AlphaFoldDB" id="T1GHP9"/>
<dbReference type="Gene3D" id="2.10.25.10">
    <property type="entry name" value="Laminin"/>
    <property type="match status" value="1"/>
</dbReference>
<dbReference type="EMBL" id="CAQQ02116652">
    <property type="status" value="NOT_ANNOTATED_CDS"/>
    <property type="molecule type" value="Genomic_DNA"/>
</dbReference>
<dbReference type="SUPFAM" id="SSF90148">
    <property type="entry name" value="DPY module"/>
    <property type="match status" value="2"/>
</dbReference>
<dbReference type="Pfam" id="PF21164">
    <property type="entry name" value="Dumpy_DPY"/>
    <property type="match status" value="2"/>
</dbReference>
<name>T1GHP9_MEGSC</name>
<proteinExistence type="predicted"/>
<reference evidence="3" key="2">
    <citation type="submission" date="2015-06" db="UniProtKB">
        <authorList>
            <consortium name="EnsemblMetazoa"/>
        </authorList>
    </citation>
    <scope>IDENTIFICATION</scope>
</reference>
<dbReference type="InterPro" id="IPR048407">
    <property type="entry name" value="Dumpy_DPY"/>
</dbReference>
<dbReference type="Proteomes" id="UP000015102">
    <property type="component" value="Unassembled WGS sequence"/>
</dbReference>
<evidence type="ECO:0000313" key="4">
    <source>
        <dbReference type="Proteomes" id="UP000015102"/>
    </source>
</evidence>
<protein>
    <recommendedName>
        <fullName evidence="2">EGF-like domain-containing protein</fullName>
    </recommendedName>
</protein>
<dbReference type="PROSITE" id="PS01186">
    <property type="entry name" value="EGF_2"/>
    <property type="match status" value="1"/>
</dbReference>
<accession>T1GHP9</accession>
<evidence type="ECO:0000313" key="3">
    <source>
        <dbReference type="EnsemblMetazoa" id="MESCA002957-PA"/>
    </source>
</evidence>
<dbReference type="PANTHER" id="PTHR22963">
    <property type="entry name" value="ENDOGLIN-RELATED"/>
    <property type="match status" value="1"/>
</dbReference>
<dbReference type="InterPro" id="IPR000742">
    <property type="entry name" value="EGF"/>
</dbReference>
<dbReference type="SMART" id="SM00181">
    <property type="entry name" value="EGF"/>
    <property type="match status" value="8"/>
</dbReference>
<evidence type="ECO:0000256" key="1">
    <source>
        <dbReference type="PROSITE-ProRule" id="PRU00076"/>
    </source>
</evidence>
<dbReference type="OMA" id="ERTCINE"/>
<keyword evidence="1" id="KW-0245">EGF-like domain</keyword>
<reference evidence="4" key="1">
    <citation type="submission" date="2013-02" db="EMBL/GenBank/DDBJ databases">
        <authorList>
            <person name="Hughes D."/>
        </authorList>
    </citation>
    <scope>NUCLEOTIDE SEQUENCE</scope>
    <source>
        <strain>Durham</strain>
        <strain evidence="4">NC isolate 2 -- Noor lab</strain>
    </source>
</reference>
<sequence length="453" mass="50842">MELHFVHVDQTILVNLLIVDQNNPCESFCGAFSKCIVKNHIPVCYCIDNYEGNPYLQCSRKPERTEISHNIQESPCECGVNAYCENNICKCLDNFYGNPNAECKPECVYDNECGFDQKCVNMKCLQSCSLIECGENANCKVNYHISACVCNENYYGDPYSRICSCLDGYVGSAPACRPECLTDNDCSSERTCINEKCVSPCSICAYNADCSVIRHKPICSCPEEMSGNPYSYCWPKPYIKQEDDVCNPSPCGLFSTCTNNNNVPECKCLENYIGRPPNCRPECTSDFDCISTQHCRNQKCENLCSEGICGENAECLAKFHRVSCLCLPGYTGSPYIQCTKPRSEVSFLTPCEKYPCGMNAKCLNINGREHCVCLENYFGNPYVQCNPECMLNSDCSNNMVCIQQKCQDPCIGLCASNALCFVRDHIPRCTCQPDFDGNPYELCYPKRQSKVYN</sequence>